<comment type="caution">
    <text evidence="7">The sequence shown here is derived from an EMBL/GenBank/DDBJ whole genome shotgun (WGS) entry which is preliminary data.</text>
</comment>
<evidence type="ECO:0000256" key="5">
    <source>
        <dbReference type="ARBA" id="ARBA00023002"/>
    </source>
</evidence>
<dbReference type="InterPro" id="IPR015701">
    <property type="entry name" value="FNR"/>
</dbReference>
<dbReference type="PROSITE" id="PS51384">
    <property type="entry name" value="FAD_FR"/>
    <property type="match status" value="1"/>
</dbReference>
<evidence type="ECO:0000256" key="1">
    <source>
        <dbReference type="ARBA" id="ARBA00001974"/>
    </source>
</evidence>
<protein>
    <submittedName>
        <fullName evidence="7">Ferredoxin--NADP reductase</fullName>
        <ecNumber evidence="7">1.18.1.2</ecNumber>
    </submittedName>
</protein>
<comment type="cofactor">
    <cofactor evidence="1">
        <name>FAD</name>
        <dbReference type="ChEBI" id="CHEBI:57692"/>
    </cofactor>
</comment>
<dbReference type="Pfam" id="PF00970">
    <property type="entry name" value="FAD_binding_6"/>
    <property type="match status" value="1"/>
</dbReference>
<evidence type="ECO:0000256" key="2">
    <source>
        <dbReference type="ARBA" id="ARBA00022630"/>
    </source>
</evidence>
<feature type="domain" description="FAD-binding FR-type" evidence="6">
    <location>
        <begin position="11"/>
        <end position="134"/>
    </location>
</feature>
<keyword evidence="8" id="KW-1185">Reference proteome</keyword>
<dbReference type="Pfam" id="PF00175">
    <property type="entry name" value="NAD_binding_1"/>
    <property type="match status" value="1"/>
</dbReference>
<dbReference type="InterPro" id="IPR017938">
    <property type="entry name" value="Riboflavin_synthase-like_b-brl"/>
</dbReference>
<evidence type="ECO:0000313" key="7">
    <source>
        <dbReference type="EMBL" id="ODJ86808.1"/>
    </source>
</evidence>
<dbReference type="OrthoDB" id="9816402at2"/>
<dbReference type="PANTHER" id="PTHR43314">
    <property type="match status" value="1"/>
</dbReference>
<dbReference type="SUPFAM" id="SSF63380">
    <property type="entry name" value="Riboflavin synthase domain-like"/>
    <property type="match status" value="1"/>
</dbReference>
<evidence type="ECO:0000256" key="4">
    <source>
        <dbReference type="ARBA" id="ARBA00022857"/>
    </source>
</evidence>
<evidence type="ECO:0000313" key="8">
    <source>
        <dbReference type="Proteomes" id="UP000094769"/>
    </source>
</evidence>
<dbReference type="PRINTS" id="PR00371">
    <property type="entry name" value="FPNCR"/>
</dbReference>
<dbReference type="EMBL" id="MARB01000017">
    <property type="protein sequence ID" value="ODJ86808.1"/>
    <property type="molecule type" value="Genomic_DNA"/>
</dbReference>
<dbReference type="Gene3D" id="3.40.50.80">
    <property type="entry name" value="Nucleotide-binding domain of ferredoxin-NADP reductase (FNR) module"/>
    <property type="match status" value="1"/>
</dbReference>
<dbReference type="Gene3D" id="2.40.30.10">
    <property type="entry name" value="Translation factors"/>
    <property type="match status" value="1"/>
</dbReference>
<dbReference type="InterPro" id="IPR001433">
    <property type="entry name" value="OxRdtase_FAD/NAD-bd"/>
</dbReference>
<dbReference type="GO" id="GO:0004324">
    <property type="term" value="F:ferredoxin-NADP+ reductase activity"/>
    <property type="evidence" value="ECO:0007669"/>
    <property type="project" value="UniProtKB-EC"/>
</dbReference>
<dbReference type="Proteomes" id="UP000094769">
    <property type="component" value="Unassembled WGS sequence"/>
</dbReference>
<proteinExistence type="predicted"/>
<name>A0A7Z0VJK6_9GAMM</name>
<dbReference type="InterPro" id="IPR017927">
    <property type="entry name" value="FAD-bd_FR_type"/>
</dbReference>
<organism evidence="7 8">
    <name type="scientific">Candidatus Thiodiazotropha endolucinida</name>
    <dbReference type="NCBI Taxonomy" id="1655433"/>
    <lineage>
        <taxon>Bacteria</taxon>
        <taxon>Pseudomonadati</taxon>
        <taxon>Pseudomonadota</taxon>
        <taxon>Gammaproteobacteria</taxon>
        <taxon>Chromatiales</taxon>
        <taxon>Sedimenticolaceae</taxon>
        <taxon>Candidatus Thiodiazotropha</taxon>
    </lineage>
</organism>
<gene>
    <name evidence="7" type="primary">petH</name>
    <name evidence="7" type="ORF">CODIS_29510</name>
</gene>
<reference evidence="7 8" key="1">
    <citation type="submission" date="2016-06" db="EMBL/GenBank/DDBJ databases">
        <title>Genome sequence of endosymbiont of Candidatus Endolucinida thiodiazotropha.</title>
        <authorList>
            <person name="Poehlein A."/>
            <person name="Koenig S."/>
            <person name="Heiden S.E."/>
            <person name="Thuermer A."/>
            <person name="Voget S."/>
            <person name="Daniel R."/>
            <person name="Markert S."/>
            <person name="Gros O."/>
            <person name="Schweder T."/>
        </authorList>
    </citation>
    <scope>NUCLEOTIDE SEQUENCE [LARGE SCALE GENOMIC DNA]</scope>
    <source>
        <strain evidence="7 8">COS</strain>
    </source>
</reference>
<dbReference type="EC" id="1.18.1.2" evidence="7"/>
<dbReference type="AlphaFoldDB" id="A0A7Z0VJK6"/>
<keyword evidence="4" id="KW-0521">NADP</keyword>
<dbReference type="InterPro" id="IPR001709">
    <property type="entry name" value="Flavoprot_Pyr_Nucl_cyt_Rdtase"/>
</dbReference>
<keyword evidence="2" id="KW-0285">Flavoprotein</keyword>
<keyword evidence="3" id="KW-0274">FAD</keyword>
<keyword evidence="5 7" id="KW-0560">Oxidoreductase</keyword>
<dbReference type="InterPro" id="IPR008333">
    <property type="entry name" value="Cbr1-like_FAD-bd_dom"/>
</dbReference>
<dbReference type="RefSeq" id="WP_069126488.1">
    <property type="nucleotide sequence ID" value="NZ_MARB01000017.1"/>
</dbReference>
<sequence length="288" mass="32558">MSDSADEIHLESSCVATLKSTTRITPETTDEVRQLVLKIDEPSFRYTAGQSIGVLVPGPHQFGNEFHHRRYSIANPVESDNSQSIELELLVRRCFYLDEISGEQYPGIASNYLCNAKVGDKIKITGPYRSPFKIPADTSSNLLMIGTGTGVAPFRAFVRQIYAQHGSWQGDVRLFYGDRGGMNLLYMNDQQKDLTQFYDEQSFKAFSVLTDRPLSGAEEGLQDSLKNNVEECVRLLREPNTYLYLAGQEKAAQVFDKVMVDAFGSEEAWNKEKSTLVEQERWAELLYH</sequence>
<dbReference type="SUPFAM" id="SSF52343">
    <property type="entry name" value="Ferredoxin reductase-like, C-terminal NADP-linked domain"/>
    <property type="match status" value="1"/>
</dbReference>
<evidence type="ECO:0000256" key="3">
    <source>
        <dbReference type="ARBA" id="ARBA00022827"/>
    </source>
</evidence>
<dbReference type="InterPro" id="IPR039261">
    <property type="entry name" value="FNR_nucleotide-bd"/>
</dbReference>
<evidence type="ECO:0000259" key="6">
    <source>
        <dbReference type="PROSITE" id="PS51384"/>
    </source>
</evidence>
<accession>A0A7Z0VJK6</accession>